<name>A0ABD0LTY6_9CAEN</name>
<dbReference type="Proteomes" id="UP001519460">
    <property type="component" value="Unassembled WGS sequence"/>
</dbReference>
<evidence type="ECO:0000256" key="6">
    <source>
        <dbReference type="ARBA" id="ARBA00023170"/>
    </source>
</evidence>
<keyword evidence="6" id="KW-0675">Receptor</keyword>
<feature type="region of interest" description="Disordered" evidence="8">
    <location>
        <begin position="330"/>
        <end position="360"/>
    </location>
</feature>
<evidence type="ECO:0000256" key="5">
    <source>
        <dbReference type="ARBA" id="ARBA00023136"/>
    </source>
</evidence>
<dbReference type="InterPro" id="IPR001320">
    <property type="entry name" value="Iontro_rcpt_C"/>
</dbReference>
<evidence type="ECO:0000313" key="11">
    <source>
        <dbReference type="EMBL" id="KAK7502747.1"/>
    </source>
</evidence>
<dbReference type="Gene3D" id="3.40.190.10">
    <property type="entry name" value="Periplasmic binding protein-like II"/>
    <property type="match status" value="3"/>
</dbReference>
<evidence type="ECO:0000256" key="7">
    <source>
        <dbReference type="ARBA" id="ARBA00023180"/>
    </source>
</evidence>
<comment type="caution">
    <text evidence="11">The sequence shown here is derived from an EMBL/GenBank/DDBJ whole genome shotgun (WGS) entry which is preliminary data.</text>
</comment>
<keyword evidence="2" id="KW-1003">Cell membrane</keyword>
<keyword evidence="3 9" id="KW-0812">Transmembrane</keyword>
<evidence type="ECO:0000313" key="12">
    <source>
        <dbReference type="Proteomes" id="UP001519460"/>
    </source>
</evidence>
<feature type="domain" description="Ionotropic glutamate receptor C-terminal" evidence="10">
    <location>
        <begin position="47"/>
        <end position="282"/>
    </location>
</feature>
<feature type="transmembrane region" description="Helical" evidence="9">
    <location>
        <begin position="305"/>
        <end position="329"/>
    </location>
</feature>
<protein>
    <recommendedName>
        <fullName evidence="10">Ionotropic glutamate receptor C-terminal domain-containing protein</fullName>
    </recommendedName>
</protein>
<sequence length="360" mass="41226">MTMAPLTISKIRETAMDFTYPFYHDFTSVLLKRPDPNASKWRTYIDIFRWEVLMFIGLALLGGSVLGIAIDLVERVIFRKRNLWISFNRFWVLLGALLQQGCRSMPKRGSGRMFLSAWWLFSIVMAATYSGNLIAFLTVTKDKAPFDTLEDMVQQDDYTYGTIDESVWTTLFAGSHTPTYKAIHENIQRFKVEDPRVLSTDTNTHLQHVKEGGYAYIADMGLFQYWLATNCDLMVIKEKFFPARYGAGLPQNSAYTKLFSDQIMKIYENGLMGVWVKRWWPKRSFCAGSLTTEARALHLMDTQSVFYLAGVGFGISFAFLAAELVYSVFRPKPSEPPPPPQADKPDKSLRRDDSDEYLTS</sequence>
<dbReference type="PANTHER" id="PTHR42643:SF24">
    <property type="entry name" value="IONOTROPIC RECEPTOR 60A"/>
    <property type="match status" value="1"/>
</dbReference>
<keyword evidence="7" id="KW-0325">Glycoprotein</keyword>
<evidence type="ECO:0000256" key="9">
    <source>
        <dbReference type="SAM" id="Phobius"/>
    </source>
</evidence>
<dbReference type="AlphaFoldDB" id="A0ABD0LTY6"/>
<keyword evidence="4 9" id="KW-1133">Transmembrane helix</keyword>
<comment type="subcellular location">
    <subcellularLocation>
        <location evidence="1">Cell membrane</location>
        <topology evidence="1">Multi-pass membrane protein</topology>
    </subcellularLocation>
</comment>
<feature type="transmembrane region" description="Helical" evidence="9">
    <location>
        <begin position="47"/>
        <end position="70"/>
    </location>
</feature>
<dbReference type="GO" id="GO:0050906">
    <property type="term" value="P:detection of stimulus involved in sensory perception"/>
    <property type="evidence" value="ECO:0007669"/>
    <property type="project" value="UniProtKB-ARBA"/>
</dbReference>
<dbReference type="InterPro" id="IPR052192">
    <property type="entry name" value="Insect_Ionotropic_Sensory_Rcpt"/>
</dbReference>
<evidence type="ECO:0000256" key="3">
    <source>
        <dbReference type="ARBA" id="ARBA00022692"/>
    </source>
</evidence>
<keyword evidence="12" id="KW-1185">Reference proteome</keyword>
<gene>
    <name evidence="11" type="ORF">BaRGS_00005997</name>
</gene>
<evidence type="ECO:0000259" key="10">
    <source>
        <dbReference type="SMART" id="SM00079"/>
    </source>
</evidence>
<dbReference type="Pfam" id="PF00060">
    <property type="entry name" value="Lig_chan"/>
    <property type="match status" value="1"/>
</dbReference>
<feature type="compositionally biased region" description="Basic and acidic residues" evidence="8">
    <location>
        <begin position="343"/>
        <end position="353"/>
    </location>
</feature>
<proteinExistence type="predicted"/>
<evidence type="ECO:0000256" key="1">
    <source>
        <dbReference type="ARBA" id="ARBA00004651"/>
    </source>
</evidence>
<dbReference type="SUPFAM" id="SSF53850">
    <property type="entry name" value="Periplasmic binding protein-like II"/>
    <property type="match status" value="1"/>
</dbReference>
<feature type="transmembrane region" description="Helical" evidence="9">
    <location>
        <begin position="118"/>
        <end position="139"/>
    </location>
</feature>
<dbReference type="GO" id="GO:0005886">
    <property type="term" value="C:plasma membrane"/>
    <property type="evidence" value="ECO:0007669"/>
    <property type="project" value="UniProtKB-SubCell"/>
</dbReference>
<dbReference type="EMBL" id="JACVVK020000024">
    <property type="protein sequence ID" value="KAK7502747.1"/>
    <property type="molecule type" value="Genomic_DNA"/>
</dbReference>
<reference evidence="11 12" key="1">
    <citation type="journal article" date="2023" name="Sci. Data">
        <title>Genome assembly of the Korean intertidal mud-creeper Batillaria attramentaria.</title>
        <authorList>
            <person name="Patra A.K."/>
            <person name="Ho P.T."/>
            <person name="Jun S."/>
            <person name="Lee S.J."/>
            <person name="Kim Y."/>
            <person name="Won Y.J."/>
        </authorList>
    </citation>
    <scope>NUCLEOTIDE SEQUENCE [LARGE SCALE GENOMIC DNA]</scope>
    <source>
        <strain evidence="11">Wonlab-2016</strain>
    </source>
</reference>
<accession>A0ABD0LTY6</accession>
<organism evidence="11 12">
    <name type="scientific">Batillaria attramentaria</name>
    <dbReference type="NCBI Taxonomy" id="370345"/>
    <lineage>
        <taxon>Eukaryota</taxon>
        <taxon>Metazoa</taxon>
        <taxon>Spiralia</taxon>
        <taxon>Lophotrochozoa</taxon>
        <taxon>Mollusca</taxon>
        <taxon>Gastropoda</taxon>
        <taxon>Caenogastropoda</taxon>
        <taxon>Sorbeoconcha</taxon>
        <taxon>Cerithioidea</taxon>
        <taxon>Batillariidae</taxon>
        <taxon>Batillaria</taxon>
    </lineage>
</organism>
<dbReference type="PANTHER" id="PTHR42643">
    <property type="entry name" value="IONOTROPIC RECEPTOR 20A-RELATED"/>
    <property type="match status" value="1"/>
</dbReference>
<evidence type="ECO:0000256" key="4">
    <source>
        <dbReference type="ARBA" id="ARBA00022989"/>
    </source>
</evidence>
<evidence type="ECO:0000256" key="2">
    <source>
        <dbReference type="ARBA" id="ARBA00022475"/>
    </source>
</evidence>
<evidence type="ECO:0000256" key="8">
    <source>
        <dbReference type="SAM" id="MobiDB-lite"/>
    </source>
</evidence>
<dbReference type="SMART" id="SM00079">
    <property type="entry name" value="PBPe"/>
    <property type="match status" value="1"/>
</dbReference>
<keyword evidence="5 9" id="KW-0472">Membrane</keyword>